<dbReference type="EMBL" id="AKWH02000012">
    <property type="protein sequence ID" value="EKO53221.1"/>
    <property type="molecule type" value="Genomic_DNA"/>
</dbReference>
<reference evidence="1" key="1">
    <citation type="submission" date="2012-10" db="EMBL/GenBank/DDBJ databases">
        <authorList>
            <person name="Harkins D.M."/>
            <person name="Durkin A.S."/>
            <person name="Brinkac L.M."/>
            <person name="Selengut J.D."/>
            <person name="Sanka R."/>
            <person name="DePew J."/>
            <person name="Purushe J."/>
            <person name="Picardeau M."/>
            <person name="Werts C."/>
            <person name="Goarant C."/>
            <person name="Vinetz J.M."/>
            <person name="Sutton G.G."/>
            <person name="Nelson W.C."/>
            <person name="Fouts D.E."/>
        </authorList>
    </citation>
    <scope>NUCLEOTIDE SEQUENCE [LARGE SCALE GENOMIC DNA]</scope>
    <source>
        <strain evidence="1">200802841</strain>
    </source>
</reference>
<dbReference type="Proteomes" id="UP000006339">
    <property type="component" value="Unassembled WGS sequence"/>
</dbReference>
<sequence length="48" mass="6037">MRILWIELNILNHFPFRFLKKYYLKKESILIFKCDTLILFKSFFKIHS</sequence>
<evidence type="ECO:0000313" key="1">
    <source>
        <dbReference type="EMBL" id="EKO53221.1"/>
    </source>
</evidence>
<evidence type="ECO:0000313" key="2">
    <source>
        <dbReference type="Proteomes" id="UP000006339"/>
    </source>
</evidence>
<dbReference type="AlphaFoldDB" id="A0A828YAV5"/>
<proteinExistence type="predicted"/>
<organism evidence="1 2">
    <name type="scientific">Leptospira kirschneri str. 200802841</name>
    <dbReference type="NCBI Taxonomy" id="1193047"/>
    <lineage>
        <taxon>Bacteria</taxon>
        <taxon>Pseudomonadati</taxon>
        <taxon>Spirochaetota</taxon>
        <taxon>Spirochaetia</taxon>
        <taxon>Leptospirales</taxon>
        <taxon>Leptospiraceae</taxon>
        <taxon>Leptospira</taxon>
    </lineage>
</organism>
<comment type="caution">
    <text evidence="1">The sequence shown here is derived from an EMBL/GenBank/DDBJ whole genome shotgun (WGS) entry which is preliminary data.</text>
</comment>
<accession>A0A828YAV5</accession>
<gene>
    <name evidence="1" type="ORF">LEP1GSC131_0480</name>
</gene>
<protein>
    <submittedName>
        <fullName evidence="1">Uncharacterized protein</fullName>
    </submittedName>
</protein>
<keyword evidence="2" id="KW-1185">Reference proteome</keyword>
<name>A0A828YAV5_9LEPT</name>